<dbReference type="InterPro" id="IPR001647">
    <property type="entry name" value="HTH_TetR"/>
</dbReference>
<dbReference type="RefSeq" id="WP_091182919.1">
    <property type="nucleotide sequence ID" value="NZ_FNRY01000001.1"/>
</dbReference>
<protein>
    <submittedName>
        <fullName evidence="6">Regulatory protein, tetR family</fullName>
    </submittedName>
</protein>
<evidence type="ECO:0000256" key="3">
    <source>
        <dbReference type="ARBA" id="ARBA00023163"/>
    </source>
</evidence>
<evidence type="ECO:0000256" key="1">
    <source>
        <dbReference type="ARBA" id="ARBA00023015"/>
    </source>
</evidence>
<evidence type="ECO:0000313" key="7">
    <source>
        <dbReference type="Proteomes" id="UP000199183"/>
    </source>
</evidence>
<dbReference type="AlphaFoldDB" id="A0A1H4MBR0"/>
<proteinExistence type="predicted"/>
<dbReference type="InterPro" id="IPR050109">
    <property type="entry name" value="HTH-type_TetR-like_transc_reg"/>
</dbReference>
<evidence type="ECO:0000256" key="2">
    <source>
        <dbReference type="ARBA" id="ARBA00023125"/>
    </source>
</evidence>
<evidence type="ECO:0000313" key="6">
    <source>
        <dbReference type="EMBL" id="SEB80540.1"/>
    </source>
</evidence>
<feature type="domain" description="HTH tetR-type" evidence="5">
    <location>
        <begin position="15"/>
        <end position="75"/>
    </location>
</feature>
<dbReference type="STRING" id="640635.SAMN04489806_1821"/>
<sequence length="224" mass="24552">MSHTSPVEAASSRRQKTRERLLDAAYEVFAEIGVDAAPVELITERAGFTRGAFYSNFESKNELFVALAERENAQRLAQLQVGLDTVTPTTGGNLSSMSTATRLEAVSELVAQFLKLQGDDRTWCLIEAEFRIQALRNPEFGSYLMQHRSAMEEQLAAVVSAALANFGQRFIVDPIVAVRLLISAYQSTTERSVLLGSTTPTASDPDLHKVIASIVTLFTEPIPD</sequence>
<keyword evidence="7" id="KW-1185">Reference proteome</keyword>
<name>A0A1H4MBR0_9MICO</name>
<feature type="DNA-binding region" description="H-T-H motif" evidence="4">
    <location>
        <begin position="38"/>
        <end position="57"/>
    </location>
</feature>
<dbReference type="SUPFAM" id="SSF48498">
    <property type="entry name" value="Tetracyclin repressor-like, C-terminal domain"/>
    <property type="match status" value="1"/>
</dbReference>
<dbReference type="Gene3D" id="1.10.357.10">
    <property type="entry name" value="Tetracycline Repressor, domain 2"/>
    <property type="match status" value="1"/>
</dbReference>
<dbReference type="InterPro" id="IPR009057">
    <property type="entry name" value="Homeodomain-like_sf"/>
</dbReference>
<dbReference type="Pfam" id="PF00440">
    <property type="entry name" value="TetR_N"/>
    <property type="match status" value="1"/>
</dbReference>
<dbReference type="OrthoDB" id="7252896at2"/>
<gene>
    <name evidence="6" type="ORF">SAMN04489806_1821</name>
</gene>
<dbReference type="PRINTS" id="PR00455">
    <property type="entry name" value="HTHTETR"/>
</dbReference>
<keyword evidence="3" id="KW-0804">Transcription</keyword>
<evidence type="ECO:0000259" key="5">
    <source>
        <dbReference type="PROSITE" id="PS50977"/>
    </source>
</evidence>
<evidence type="ECO:0000256" key="4">
    <source>
        <dbReference type="PROSITE-ProRule" id="PRU00335"/>
    </source>
</evidence>
<dbReference type="InterPro" id="IPR036271">
    <property type="entry name" value="Tet_transcr_reg_TetR-rel_C_sf"/>
</dbReference>
<dbReference type="Proteomes" id="UP000199183">
    <property type="component" value="Unassembled WGS sequence"/>
</dbReference>
<dbReference type="PROSITE" id="PS50977">
    <property type="entry name" value="HTH_TETR_2"/>
    <property type="match status" value="1"/>
</dbReference>
<dbReference type="PANTHER" id="PTHR30055">
    <property type="entry name" value="HTH-TYPE TRANSCRIPTIONAL REGULATOR RUTR"/>
    <property type="match status" value="1"/>
</dbReference>
<dbReference type="SUPFAM" id="SSF46689">
    <property type="entry name" value="Homeodomain-like"/>
    <property type="match status" value="1"/>
</dbReference>
<keyword evidence="1" id="KW-0805">Transcription regulation</keyword>
<keyword evidence="2 4" id="KW-0238">DNA-binding</keyword>
<dbReference type="EMBL" id="FNRY01000001">
    <property type="protein sequence ID" value="SEB80540.1"/>
    <property type="molecule type" value="Genomic_DNA"/>
</dbReference>
<dbReference type="GO" id="GO:0000976">
    <property type="term" value="F:transcription cis-regulatory region binding"/>
    <property type="evidence" value="ECO:0007669"/>
    <property type="project" value="TreeGrafter"/>
</dbReference>
<dbReference type="GO" id="GO:0003700">
    <property type="term" value="F:DNA-binding transcription factor activity"/>
    <property type="evidence" value="ECO:0007669"/>
    <property type="project" value="TreeGrafter"/>
</dbReference>
<organism evidence="6 7">
    <name type="scientific">Paramicrobacterium humi</name>
    <dbReference type="NCBI Taxonomy" id="640635"/>
    <lineage>
        <taxon>Bacteria</taxon>
        <taxon>Bacillati</taxon>
        <taxon>Actinomycetota</taxon>
        <taxon>Actinomycetes</taxon>
        <taxon>Micrococcales</taxon>
        <taxon>Microbacteriaceae</taxon>
        <taxon>Paramicrobacterium</taxon>
    </lineage>
</organism>
<reference evidence="6 7" key="1">
    <citation type="submission" date="2016-10" db="EMBL/GenBank/DDBJ databases">
        <authorList>
            <person name="de Groot N.N."/>
        </authorList>
    </citation>
    <scope>NUCLEOTIDE SEQUENCE [LARGE SCALE GENOMIC DNA]</scope>
    <source>
        <strain evidence="6 7">DSM 21799</strain>
    </source>
</reference>
<accession>A0A1H4MBR0</accession>
<dbReference type="PANTHER" id="PTHR30055:SF234">
    <property type="entry name" value="HTH-TYPE TRANSCRIPTIONAL REGULATOR BETI"/>
    <property type="match status" value="1"/>
</dbReference>